<feature type="compositionally biased region" description="Basic and acidic residues" evidence="1">
    <location>
        <begin position="1"/>
        <end position="13"/>
    </location>
</feature>
<dbReference type="Proteomes" id="UP000191933">
    <property type="component" value="Unassembled WGS sequence"/>
</dbReference>
<feature type="region of interest" description="Disordered" evidence="1">
    <location>
        <begin position="1"/>
        <end position="21"/>
    </location>
</feature>
<evidence type="ECO:0000256" key="1">
    <source>
        <dbReference type="SAM" id="MobiDB-lite"/>
    </source>
</evidence>
<dbReference type="EMBL" id="FBVY01000030">
    <property type="protein sequence ID" value="CUW96363.1"/>
    <property type="molecule type" value="Genomic_DNA"/>
</dbReference>
<reference evidence="2 3" key="1">
    <citation type="submission" date="2016-01" db="EMBL/GenBank/DDBJ databases">
        <authorList>
            <person name="Regsiter A."/>
            <person name="william w."/>
        </authorList>
    </citation>
    <scope>NUCLEOTIDE SEQUENCE [LARGE SCALE GENOMIC DNA]</scope>
    <source>
        <strain evidence="2 3">CFBP 5494</strain>
    </source>
</reference>
<evidence type="ECO:0000313" key="2">
    <source>
        <dbReference type="EMBL" id="CUW96363.1"/>
    </source>
</evidence>
<organism evidence="2 3">
    <name type="scientific">Agrobacterium genomosp. 2 str. CFBP 5494</name>
    <dbReference type="NCBI Taxonomy" id="1183436"/>
    <lineage>
        <taxon>Bacteria</taxon>
        <taxon>Pseudomonadati</taxon>
        <taxon>Pseudomonadota</taxon>
        <taxon>Alphaproteobacteria</taxon>
        <taxon>Hyphomicrobiales</taxon>
        <taxon>Rhizobiaceae</taxon>
        <taxon>Rhizobium/Agrobacterium group</taxon>
        <taxon>Agrobacterium</taxon>
        <taxon>Agrobacterium tumefaciens complex</taxon>
    </lineage>
</organism>
<protein>
    <submittedName>
        <fullName evidence="2">Uncharacterized protein</fullName>
    </submittedName>
</protein>
<keyword evidence="3" id="KW-1185">Reference proteome</keyword>
<gene>
    <name evidence="2" type="ORF">AGR2A_Lc180025</name>
</gene>
<proteinExistence type="predicted"/>
<name>A0A9W5F125_9HYPH</name>
<sequence>MSLTRRNDTDPHDMNVQGATL</sequence>
<evidence type="ECO:0000313" key="3">
    <source>
        <dbReference type="Proteomes" id="UP000191933"/>
    </source>
</evidence>
<comment type="caution">
    <text evidence="2">The sequence shown here is derived from an EMBL/GenBank/DDBJ whole genome shotgun (WGS) entry which is preliminary data.</text>
</comment>
<accession>A0A9W5F125</accession>
<dbReference type="AlphaFoldDB" id="A0A9W5F125"/>